<accession>A0ABR9J0K5</accession>
<name>A0ABR9J0K5_RHIVS</name>
<dbReference type="InterPro" id="IPR010385">
    <property type="entry name" value="DUF982"/>
</dbReference>
<evidence type="ECO:0008006" key="3">
    <source>
        <dbReference type="Google" id="ProtNLM"/>
    </source>
</evidence>
<dbReference type="EMBL" id="JADBEC010000002">
    <property type="protein sequence ID" value="MBE1508612.1"/>
    <property type="molecule type" value="Genomic_DNA"/>
</dbReference>
<keyword evidence="2" id="KW-1185">Reference proteome</keyword>
<organism evidence="1 2">
    <name type="scientific">Rhizobium viscosum</name>
    <name type="common">Arthrobacter viscosus</name>
    <dbReference type="NCBI Taxonomy" id="1673"/>
    <lineage>
        <taxon>Bacteria</taxon>
        <taxon>Pseudomonadati</taxon>
        <taxon>Pseudomonadota</taxon>
        <taxon>Alphaproteobacteria</taxon>
        <taxon>Hyphomicrobiales</taxon>
        <taxon>Rhizobiaceae</taxon>
        <taxon>Rhizobium/Agrobacterium group</taxon>
        <taxon>Rhizobium</taxon>
    </lineage>
</organism>
<comment type="caution">
    <text evidence="1">The sequence shown here is derived from an EMBL/GenBank/DDBJ whole genome shotgun (WGS) entry which is preliminary data.</text>
</comment>
<protein>
    <recommendedName>
        <fullName evidence="3">DUF982 domain-containing protein</fullName>
    </recommendedName>
</protein>
<dbReference type="RefSeq" id="WP_192732181.1">
    <property type="nucleotide sequence ID" value="NZ_BAAAVL010000010.1"/>
</dbReference>
<evidence type="ECO:0000313" key="2">
    <source>
        <dbReference type="Proteomes" id="UP000620262"/>
    </source>
</evidence>
<proteinExistence type="predicted"/>
<gene>
    <name evidence="1" type="ORF">H4W29_005857</name>
</gene>
<dbReference type="Gene3D" id="6.10.250.730">
    <property type="match status" value="1"/>
</dbReference>
<evidence type="ECO:0000313" key="1">
    <source>
        <dbReference type="EMBL" id="MBE1508612.1"/>
    </source>
</evidence>
<dbReference type="Proteomes" id="UP000620262">
    <property type="component" value="Unassembled WGS sequence"/>
</dbReference>
<sequence>MKIDMSTEFDKVILIFEDPGRRLIVRTALEAANALIKEWPSDDGEEFLTAVKACLDVMTGKASSDELRSAILRAASEAGVGAVASIH</sequence>
<reference evidence="1 2" key="1">
    <citation type="submission" date="2020-10" db="EMBL/GenBank/DDBJ databases">
        <title>Sequencing the genomes of 1000 actinobacteria strains.</title>
        <authorList>
            <person name="Klenk H.-P."/>
        </authorList>
    </citation>
    <scope>NUCLEOTIDE SEQUENCE [LARGE SCALE GENOMIC DNA]</scope>
    <source>
        <strain evidence="1 2">DSM 7307</strain>
    </source>
</reference>
<dbReference type="Pfam" id="PF06169">
    <property type="entry name" value="DUF982"/>
    <property type="match status" value="1"/>
</dbReference>